<evidence type="ECO:0000313" key="4">
    <source>
        <dbReference type="Proteomes" id="UP001250214"/>
    </source>
</evidence>
<gene>
    <name evidence="3" type="ORF">RIF23_20010</name>
</gene>
<reference evidence="4" key="1">
    <citation type="submission" date="2023-07" db="EMBL/GenBank/DDBJ databases">
        <title>Novel species in the genus Lipingzhangella isolated from Sambhar Salt Lake.</title>
        <authorList>
            <person name="Jiya N."/>
            <person name="Kajale S."/>
            <person name="Sharma A."/>
        </authorList>
    </citation>
    <scope>NUCLEOTIDE SEQUENCE [LARGE SCALE GENOMIC DNA]</scope>
    <source>
        <strain evidence="4">LS1_29</strain>
    </source>
</reference>
<keyword evidence="2" id="KW-1133">Transmembrane helix</keyword>
<feature type="transmembrane region" description="Helical" evidence="2">
    <location>
        <begin position="46"/>
        <end position="67"/>
    </location>
</feature>
<sequence>MDTLVGIVVLLVLGPVGLWMLLRPHSYLAALSHRRLEPRSESSPTLTRIMGGVAVVISLVGLSLAVLGPRWDQQRADAEELAEDHWGHRLGDSSSGLRLDDAELRHTPTVPESGLQRIAGYVIVDHDATEPSYLWDPRLGDAPADPATLVFGVSVEPRCRVEFLVAERSDDDATGLHVGAQASPIPDVDGATPPDCDSGSWNRPPELLLFAVAADRDVVEAPVLVDASTGAPIERRDH</sequence>
<dbReference type="EMBL" id="JAVLVT010000015">
    <property type="protein sequence ID" value="MDS1272578.1"/>
    <property type="molecule type" value="Genomic_DNA"/>
</dbReference>
<dbReference type="Proteomes" id="UP001250214">
    <property type="component" value="Unassembled WGS sequence"/>
</dbReference>
<proteinExistence type="predicted"/>
<feature type="region of interest" description="Disordered" evidence="1">
    <location>
        <begin position="175"/>
        <end position="200"/>
    </location>
</feature>
<evidence type="ECO:0000313" key="3">
    <source>
        <dbReference type="EMBL" id="MDS1272578.1"/>
    </source>
</evidence>
<evidence type="ECO:0000256" key="1">
    <source>
        <dbReference type="SAM" id="MobiDB-lite"/>
    </source>
</evidence>
<comment type="caution">
    <text evidence="3">The sequence shown here is derived from an EMBL/GenBank/DDBJ whole genome shotgun (WGS) entry which is preliminary data.</text>
</comment>
<dbReference type="RefSeq" id="WP_310914172.1">
    <property type="nucleotide sequence ID" value="NZ_JAVLVT010000015.1"/>
</dbReference>
<keyword evidence="2" id="KW-0812">Transmembrane</keyword>
<name>A0ABU2HBA8_9ACTN</name>
<accession>A0ABU2HBA8</accession>
<organism evidence="3 4">
    <name type="scientific">Lipingzhangella rawalii</name>
    <dbReference type="NCBI Taxonomy" id="2055835"/>
    <lineage>
        <taxon>Bacteria</taxon>
        <taxon>Bacillati</taxon>
        <taxon>Actinomycetota</taxon>
        <taxon>Actinomycetes</taxon>
        <taxon>Streptosporangiales</taxon>
        <taxon>Nocardiopsidaceae</taxon>
        <taxon>Lipingzhangella</taxon>
    </lineage>
</organism>
<keyword evidence="4" id="KW-1185">Reference proteome</keyword>
<keyword evidence="2" id="KW-0472">Membrane</keyword>
<evidence type="ECO:0000256" key="2">
    <source>
        <dbReference type="SAM" id="Phobius"/>
    </source>
</evidence>
<protein>
    <submittedName>
        <fullName evidence="3">Uncharacterized protein</fullName>
    </submittedName>
</protein>